<reference evidence="1" key="1">
    <citation type="submission" date="2020-08" db="EMBL/GenBank/DDBJ databases">
        <title>Multicomponent nature underlies the extraordinary mechanical properties of spider dragline silk.</title>
        <authorList>
            <person name="Kono N."/>
            <person name="Nakamura H."/>
            <person name="Mori M."/>
            <person name="Yoshida Y."/>
            <person name="Ohtoshi R."/>
            <person name="Malay A.D."/>
            <person name="Moran D.A.P."/>
            <person name="Tomita M."/>
            <person name="Numata K."/>
            <person name="Arakawa K."/>
        </authorList>
    </citation>
    <scope>NUCLEOTIDE SEQUENCE</scope>
</reference>
<dbReference type="AlphaFoldDB" id="A0A8X6YIF7"/>
<comment type="caution">
    <text evidence="1">The sequence shown here is derived from an EMBL/GenBank/DDBJ whole genome shotgun (WGS) entry which is preliminary data.</text>
</comment>
<organism evidence="1 2">
    <name type="scientific">Trichonephila inaurata madagascariensis</name>
    <dbReference type="NCBI Taxonomy" id="2747483"/>
    <lineage>
        <taxon>Eukaryota</taxon>
        <taxon>Metazoa</taxon>
        <taxon>Ecdysozoa</taxon>
        <taxon>Arthropoda</taxon>
        <taxon>Chelicerata</taxon>
        <taxon>Arachnida</taxon>
        <taxon>Araneae</taxon>
        <taxon>Araneomorphae</taxon>
        <taxon>Entelegynae</taxon>
        <taxon>Araneoidea</taxon>
        <taxon>Nephilidae</taxon>
        <taxon>Trichonephila</taxon>
        <taxon>Trichonephila inaurata</taxon>
    </lineage>
</organism>
<evidence type="ECO:0000313" key="2">
    <source>
        <dbReference type="Proteomes" id="UP000886998"/>
    </source>
</evidence>
<accession>A0A8X6YIF7</accession>
<sequence length="102" mass="11741">MCNVDQLEEFIGVFMHHVRSSAFKSFHLPNATPKQKIEKLLCTLFPSSSPFAIDFDNCLPPEDIIPEEVEIVFRSLNSSKTPGLDYIDYNIWKITYSIAIRM</sequence>
<name>A0A8X6YIF7_9ARAC</name>
<evidence type="ECO:0000313" key="1">
    <source>
        <dbReference type="EMBL" id="GFY73511.1"/>
    </source>
</evidence>
<protein>
    <submittedName>
        <fullName evidence="1">Uncharacterized protein</fullName>
    </submittedName>
</protein>
<proteinExistence type="predicted"/>
<keyword evidence="2" id="KW-1185">Reference proteome</keyword>
<gene>
    <name evidence="1" type="ORF">TNIN_463371</name>
</gene>
<dbReference type="EMBL" id="BMAV01020117">
    <property type="protein sequence ID" value="GFY73511.1"/>
    <property type="molecule type" value="Genomic_DNA"/>
</dbReference>
<dbReference type="Proteomes" id="UP000886998">
    <property type="component" value="Unassembled WGS sequence"/>
</dbReference>